<dbReference type="AlphaFoldDB" id="A0AAV1ZW25"/>
<protein>
    <submittedName>
        <fullName evidence="1">Uncharacterized protein</fullName>
    </submittedName>
</protein>
<organism evidence="1 2">
    <name type="scientific">Larinioides sclopetarius</name>
    <dbReference type="NCBI Taxonomy" id="280406"/>
    <lineage>
        <taxon>Eukaryota</taxon>
        <taxon>Metazoa</taxon>
        <taxon>Ecdysozoa</taxon>
        <taxon>Arthropoda</taxon>
        <taxon>Chelicerata</taxon>
        <taxon>Arachnida</taxon>
        <taxon>Araneae</taxon>
        <taxon>Araneomorphae</taxon>
        <taxon>Entelegynae</taxon>
        <taxon>Araneoidea</taxon>
        <taxon>Araneidae</taxon>
        <taxon>Larinioides</taxon>
    </lineage>
</organism>
<proteinExistence type="predicted"/>
<feature type="non-terminal residue" evidence="1">
    <location>
        <position position="1"/>
    </location>
</feature>
<evidence type="ECO:0000313" key="1">
    <source>
        <dbReference type="EMBL" id="CAL1274722.1"/>
    </source>
</evidence>
<reference evidence="1 2" key="1">
    <citation type="submission" date="2024-04" db="EMBL/GenBank/DDBJ databases">
        <authorList>
            <person name="Rising A."/>
            <person name="Reimegard J."/>
            <person name="Sonavane S."/>
            <person name="Akerstrom W."/>
            <person name="Nylinder S."/>
            <person name="Hedman E."/>
            <person name="Kallberg Y."/>
        </authorList>
    </citation>
    <scope>NUCLEOTIDE SEQUENCE [LARGE SCALE GENOMIC DNA]</scope>
</reference>
<comment type="caution">
    <text evidence="1">The sequence shown here is derived from an EMBL/GenBank/DDBJ whole genome shotgun (WGS) entry which is preliminary data.</text>
</comment>
<gene>
    <name evidence="1" type="ORF">LARSCL_LOCUS7667</name>
</gene>
<dbReference type="EMBL" id="CAXIEN010000080">
    <property type="protein sequence ID" value="CAL1274722.1"/>
    <property type="molecule type" value="Genomic_DNA"/>
</dbReference>
<dbReference type="Proteomes" id="UP001497382">
    <property type="component" value="Unassembled WGS sequence"/>
</dbReference>
<name>A0AAV1ZW25_9ARAC</name>
<evidence type="ECO:0000313" key="2">
    <source>
        <dbReference type="Proteomes" id="UP001497382"/>
    </source>
</evidence>
<accession>A0AAV1ZW25</accession>
<keyword evidence="2" id="KW-1185">Reference proteome</keyword>
<sequence>YPLLVGSYFLVRRAAFSRNILTMLLLGLRLMKN</sequence>